<organism evidence="2 3">
    <name type="scientific">Rattus norvegicus</name>
    <name type="common">Rat</name>
    <dbReference type="NCBI Taxonomy" id="10116"/>
    <lineage>
        <taxon>Eukaryota</taxon>
        <taxon>Metazoa</taxon>
        <taxon>Chordata</taxon>
        <taxon>Craniata</taxon>
        <taxon>Vertebrata</taxon>
        <taxon>Euteleostomi</taxon>
        <taxon>Mammalia</taxon>
        <taxon>Eutheria</taxon>
        <taxon>Euarchontoglires</taxon>
        <taxon>Glires</taxon>
        <taxon>Rodentia</taxon>
        <taxon>Myomorpha</taxon>
        <taxon>Muroidea</taxon>
        <taxon>Muridae</taxon>
        <taxon>Murinae</taxon>
        <taxon>Rattus</taxon>
    </lineage>
</organism>
<accession>A6IXI3</accession>
<evidence type="ECO:0000256" key="1">
    <source>
        <dbReference type="SAM" id="MobiDB-lite"/>
    </source>
</evidence>
<dbReference type="AlphaFoldDB" id="A6IXI3"/>
<proteinExistence type="predicted"/>
<evidence type="ECO:0000313" key="3">
    <source>
        <dbReference type="Proteomes" id="UP000234681"/>
    </source>
</evidence>
<name>A6IXI3_RAT</name>
<feature type="region of interest" description="Disordered" evidence="1">
    <location>
        <begin position="42"/>
        <end position="63"/>
    </location>
</feature>
<feature type="compositionally biased region" description="Pro residues" evidence="1">
    <location>
        <begin position="42"/>
        <end position="61"/>
    </location>
</feature>
<gene>
    <name evidence="2" type="ORF">rCG_46786</name>
</gene>
<sequence length="161" mass="17944">MNGSFKYLFSVKLHLKEPGVRTSSAYQPSTCMFLGPGKKGIPPHPIVPPHHPSPHPHPTPSRRPCELPKGWGEGTSLTTSSWQSFHRLSGVPISLPPCPPWCFPSPSAFCALQGQGQYWGCFSQECRDILPKYTETVLGLLNEPSHTQRTKKLRCQAWSLR</sequence>
<dbReference type="EMBL" id="CH473971">
    <property type="protein sequence ID" value="EDM14614.1"/>
    <property type="molecule type" value="Genomic_DNA"/>
</dbReference>
<reference evidence="3" key="1">
    <citation type="submission" date="2005-09" db="EMBL/GenBank/DDBJ databases">
        <authorList>
            <person name="Mural R.J."/>
            <person name="Li P.W."/>
            <person name="Adams M.D."/>
            <person name="Amanatides P.G."/>
            <person name="Baden-Tillson H."/>
            <person name="Barnstead M."/>
            <person name="Chin S.H."/>
            <person name="Dew I."/>
            <person name="Evans C.A."/>
            <person name="Ferriera S."/>
            <person name="Flanigan M."/>
            <person name="Fosler C."/>
            <person name="Glodek A."/>
            <person name="Gu Z."/>
            <person name="Holt R.A."/>
            <person name="Jennings D."/>
            <person name="Kraft C.L."/>
            <person name="Lu F."/>
            <person name="Nguyen T."/>
            <person name="Nusskern D.R."/>
            <person name="Pfannkoch C.M."/>
            <person name="Sitter C."/>
            <person name="Sutton G.G."/>
            <person name="Venter J.C."/>
            <person name="Wang Z."/>
            <person name="Woodage T."/>
            <person name="Zheng X.H."/>
            <person name="Zhong F."/>
        </authorList>
    </citation>
    <scope>NUCLEOTIDE SEQUENCE [LARGE SCALE GENOMIC DNA]</scope>
    <source>
        <strain>BN</strain>
        <strain evidence="3">Sprague-Dawley</strain>
    </source>
</reference>
<protein>
    <submittedName>
        <fullName evidence="2">RCG46786</fullName>
    </submittedName>
</protein>
<dbReference type="Proteomes" id="UP000234681">
    <property type="component" value="Chromosome 18"/>
</dbReference>
<evidence type="ECO:0000313" key="2">
    <source>
        <dbReference type="EMBL" id="EDM14614.1"/>
    </source>
</evidence>